<protein>
    <recommendedName>
        <fullName evidence="3">Small RNA 2'-O-methyltransferase</fullName>
        <ecNumber evidence="11">2.1.1.386</ecNumber>
    </recommendedName>
</protein>
<reference evidence="13" key="1">
    <citation type="submission" date="2023-07" db="EMBL/GenBank/DDBJ databases">
        <authorList>
            <consortium name="CYATHOMIX"/>
        </authorList>
    </citation>
    <scope>NUCLEOTIDE SEQUENCE</scope>
    <source>
        <strain evidence="13">N/A</strain>
    </source>
</reference>
<comment type="similarity">
    <text evidence="2">Belongs to the methyltransferase superfamily. HEN1 family.</text>
</comment>
<evidence type="ECO:0000256" key="5">
    <source>
        <dbReference type="ARBA" id="ARBA00022679"/>
    </source>
</evidence>
<organism evidence="13 14">
    <name type="scientific">Cylicocyclus nassatus</name>
    <name type="common">Nematode worm</name>
    <dbReference type="NCBI Taxonomy" id="53992"/>
    <lineage>
        <taxon>Eukaryota</taxon>
        <taxon>Metazoa</taxon>
        <taxon>Ecdysozoa</taxon>
        <taxon>Nematoda</taxon>
        <taxon>Chromadorea</taxon>
        <taxon>Rhabditida</taxon>
        <taxon>Rhabditina</taxon>
        <taxon>Rhabditomorpha</taxon>
        <taxon>Strongyloidea</taxon>
        <taxon>Strongylidae</taxon>
        <taxon>Cylicocyclus</taxon>
    </lineage>
</organism>
<gene>
    <name evidence="13" type="ORF">CYNAS_LOCUS12169</name>
</gene>
<dbReference type="Proteomes" id="UP001176961">
    <property type="component" value="Unassembled WGS sequence"/>
</dbReference>
<keyword evidence="8" id="KW-0460">Magnesium</keyword>
<evidence type="ECO:0000256" key="10">
    <source>
        <dbReference type="ARBA" id="ARBA00023158"/>
    </source>
</evidence>
<proteinExistence type="inferred from homology"/>
<keyword evidence="14" id="KW-1185">Reference proteome</keyword>
<dbReference type="PANTHER" id="PTHR21404:SF3">
    <property type="entry name" value="SMALL RNA 2'-O-METHYLTRANSFERASE"/>
    <property type="match status" value="1"/>
</dbReference>
<keyword evidence="9" id="KW-0694">RNA-binding</keyword>
<comment type="catalytic activity">
    <reaction evidence="12">
        <text>small RNA 3'-end nucleotide + S-adenosyl-L-methionine = small RNA 3'-end 2'-O-methylnucleotide + S-adenosyl-L-homocysteine + H(+)</text>
        <dbReference type="Rhea" id="RHEA:37887"/>
        <dbReference type="Rhea" id="RHEA-COMP:10415"/>
        <dbReference type="Rhea" id="RHEA-COMP:10416"/>
        <dbReference type="ChEBI" id="CHEBI:15378"/>
        <dbReference type="ChEBI" id="CHEBI:57856"/>
        <dbReference type="ChEBI" id="CHEBI:59789"/>
        <dbReference type="ChEBI" id="CHEBI:74896"/>
        <dbReference type="ChEBI" id="CHEBI:74898"/>
        <dbReference type="EC" id="2.1.1.386"/>
    </reaction>
</comment>
<evidence type="ECO:0000256" key="6">
    <source>
        <dbReference type="ARBA" id="ARBA00022691"/>
    </source>
</evidence>
<dbReference type="GO" id="GO:0005634">
    <property type="term" value="C:nucleus"/>
    <property type="evidence" value="ECO:0007669"/>
    <property type="project" value="TreeGrafter"/>
</dbReference>
<dbReference type="GO" id="GO:0034587">
    <property type="term" value="P:piRNA processing"/>
    <property type="evidence" value="ECO:0007669"/>
    <property type="project" value="TreeGrafter"/>
</dbReference>
<keyword evidence="10" id="KW-0943">RNA-mediated gene silencing</keyword>
<evidence type="ECO:0000256" key="4">
    <source>
        <dbReference type="ARBA" id="ARBA00022603"/>
    </source>
</evidence>
<evidence type="ECO:0000313" key="14">
    <source>
        <dbReference type="Proteomes" id="UP001176961"/>
    </source>
</evidence>
<name>A0AA36M6Q2_CYLNA</name>
<sequence>MNKFCSPFADEDCWPSLNDFDCILRSYEALYKEIEANPVEIEIEENPVHTFVAYDESMNKPRFFTPSLQHQRNSFVKETLSKYIEETDEKVGKLAVLGCGALSLERTLMTNFGELGIERVLSVDIDSQELAKGLKYMKLTANQNENILCNSNSLPVLFEAYQGNILEYDERLAGATCVCSTEVIEHMAEEKAKEYVRSVLLTVKPQLFIISTPNHEYNEAFGLPTNTFRHDDHKFEFTRQGFRFWLYNIMKEFSSDYTYTIEYVGNISKYAHLQGATQFAVIRRKFGKSALILPHSNTRPYKKVGEVIAKNSLYSLEREKVREAFKLWLSRNPLRENDLLKTFVGNYWRVGMSSVVDLINLPEPLKAKLNQKALVDMLRFLCNGRIVYETHHGEACLNIPHHVTKDELIGIMNSKNVGSPPPLGLCA</sequence>
<dbReference type="GO" id="GO:0003723">
    <property type="term" value="F:RNA binding"/>
    <property type="evidence" value="ECO:0007669"/>
    <property type="project" value="UniProtKB-KW"/>
</dbReference>
<dbReference type="GO" id="GO:0005737">
    <property type="term" value="C:cytoplasm"/>
    <property type="evidence" value="ECO:0007669"/>
    <property type="project" value="TreeGrafter"/>
</dbReference>
<evidence type="ECO:0000256" key="3">
    <source>
        <dbReference type="ARBA" id="ARBA00021330"/>
    </source>
</evidence>
<evidence type="ECO:0000256" key="11">
    <source>
        <dbReference type="ARBA" id="ARBA00035025"/>
    </source>
</evidence>
<evidence type="ECO:0000256" key="12">
    <source>
        <dbReference type="ARBA" id="ARBA00048418"/>
    </source>
</evidence>
<dbReference type="GO" id="GO:0001510">
    <property type="term" value="P:RNA methylation"/>
    <property type="evidence" value="ECO:0007669"/>
    <property type="project" value="InterPro"/>
</dbReference>
<dbReference type="GO" id="GO:0030422">
    <property type="term" value="P:siRNA processing"/>
    <property type="evidence" value="ECO:0007669"/>
    <property type="project" value="TreeGrafter"/>
</dbReference>
<keyword evidence="7" id="KW-0479">Metal-binding</keyword>
<evidence type="ECO:0000256" key="2">
    <source>
        <dbReference type="ARBA" id="ARBA00009026"/>
    </source>
</evidence>
<evidence type="ECO:0000256" key="8">
    <source>
        <dbReference type="ARBA" id="ARBA00022842"/>
    </source>
</evidence>
<keyword evidence="6" id="KW-0949">S-adenosyl-L-methionine</keyword>
<dbReference type="InterPro" id="IPR026610">
    <property type="entry name" value="Hen1"/>
</dbReference>
<dbReference type="EC" id="2.1.1.386" evidence="11"/>
<comment type="caution">
    <text evidence="13">The sequence shown here is derived from an EMBL/GenBank/DDBJ whole genome shotgun (WGS) entry which is preliminary data.</text>
</comment>
<keyword evidence="4" id="KW-0489">Methyltransferase</keyword>
<dbReference type="GO" id="GO:0046872">
    <property type="term" value="F:metal ion binding"/>
    <property type="evidence" value="ECO:0007669"/>
    <property type="project" value="UniProtKB-KW"/>
</dbReference>
<dbReference type="SUPFAM" id="SSF53335">
    <property type="entry name" value="S-adenosyl-L-methionine-dependent methyltransferases"/>
    <property type="match status" value="1"/>
</dbReference>
<dbReference type="AlphaFoldDB" id="A0AA36M6Q2"/>
<evidence type="ECO:0000256" key="9">
    <source>
        <dbReference type="ARBA" id="ARBA00022884"/>
    </source>
</evidence>
<dbReference type="GO" id="GO:0090486">
    <property type="term" value="F:small RNA 2'-O-methyltransferase activity"/>
    <property type="evidence" value="ECO:0007669"/>
    <property type="project" value="UniProtKB-EC"/>
</dbReference>
<evidence type="ECO:0000313" key="13">
    <source>
        <dbReference type="EMBL" id="CAJ0600186.1"/>
    </source>
</evidence>
<dbReference type="InterPro" id="IPR029063">
    <property type="entry name" value="SAM-dependent_MTases_sf"/>
</dbReference>
<dbReference type="EMBL" id="CATQJL010000223">
    <property type="protein sequence ID" value="CAJ0600186.1"/>
    <property type="molecule type" value="Genomic_DNA"/>
</dbReference>
<dbReference type="Gene3D" id="3.40.50.150">
    <property type="entry name" value="Vaccinia Virus protein VP39"/>
    <property type="match status" value="1"/>
</dbReference>
<keyword evidence="5" id="KW-0808">Transferase</keyword>
<dbReference type="PANTHER" id="PTHR21404">
    <property type="entry name" value="HEN1"/>
    <property type="match status" value="1"/>
</dbReference>
<evidence type="ECO:0000256" key="7">
    <source>
        <dbReference type="ARBA" id="ARBA00022723"/>
    </source>
</evidence>
<comment type="cofactor">
    <cofactor evidence="1">
        <name>Mg(2+)</name>
        <dbReference type="ChEBI" id="CHEBI:18420"/>
    </cofactor>
</comment>
<accession>A0AA36M6Q2</accession>
<evidence type="ECO:0000256" key="1">
    <source>
        <dbReference type="ARBA" id="ARBA00001946"/>
    </source>
</evidence>